<feature type="non-terminal residue" evidence="1">
    <location>
        <position position="1"/>
    </location>
</feature>
<evidence type="ECO:0000313" key="2">
    <source>
        <dbReference type="Proteomes" id="UP000269945"/>
    </source>
</evidence>
<organism evidence="1 2">
    <name type="scientific">Gulo gulo</name>
    <name type="common">Wolverine</name>
    <name type="synonym">Gluton</name>
    <dbReference type="NCBI Taxonomy" id="48420"/>
    <lineage>
        <taxon>Eukaryota</taxon>
        <taxon>Metazoa</taxon>
        <taxon>Chordata</taxon>
        <taxon>Craniata</taxon>
        <taxon>Vertebrata</taxon>
        <taxon>Euteleostomi</taxon>
        <taxon>Mammalia</taxon>
        <taxon>Eutheria</taxon>
        <taxon>Laurasiatheria</taxon>
        <taxon>Carnivora</taxon>
        <taxon>Caniformia</taxon>
        <taxon>Musteloidea</taxon>
        <taxon>Mustelidae</taxon>
        <taxon>Guloninae</taxon>
        <taxon>Gulo</taxon>
    </lineage>
</organism>
<gene>
    <name evidence="1" type="ORF">BN2614_LOCUS9</name>
</gene>
<dbReference type="Proteomes" id="UP000269945">
    <property type="component" value="Unassembled WGS sequence"/>
</dbReference>
<dbReference type="EMBL" id="CYRY02018235">
    <property type="protein sequence ID" value="VCW96509.1"/>
    <property type="molecule type" value="Genomic_DNA"/>
</dbReference>
<accession>A0A9X9LUP0</accession>
<sequence>PYRDLGDCWVHQRRGTGTRRCDLVINTPLKQCRRQNRSPKTEFPKPSALN</sequence>
<comment type="caution">
    <text evidence="1">The sequence shown here is derived from an EMBL/GenBank/DDBJ whole genome shotgun (WGS) entry which is preliminary data.</text>
</comment>
<keyword evidence="2" id="KW-1185">Reference proteome</keyword>
<proteinExistence type="predicted"/>
<name>A0A9X9LUP0_GULGU</name>
<reference evidence="1 2" key="1">
    <citation type="submission" date="2018-10" db="EMBL/GenBank/DDBJ databases">
        <authorList>
            <person name="Ekblom R."/>
            <person name="Jareborg N."/>
        </authorList>
    </citation>
    <scope>NUCLEOTIDE SEQUENCE [LARGE SCALE GENOMIC DNA]</scope>
    <source>
        <tissue evidence="1">Muscle</tissue>
    </source>
</reference>
<evidence type="ECO:0000313" key="1">
    <source>
        <dbReference type="EMBL" id="VCW96509.1"/>
    </source>
</evidence>
<protein>
    <submittedName>
        <fullName evidence="1">Uncharacterized protein</fullName>
    </submittedName>
</protein>
<dbReference type="AlphaFoldDB" id="A0A9X9LUP0"/>